<accession>A0ABQ3TQ75</accession>
<protein>
    <submittedName>
        <fullName evidence="2">Uncharacterized protein</fullName>
    </submittedName>
</protein>
<reference evidence="3" key="1">
    <citation type="submission" date="2023-07" db="EMBL/GenBank/DDBJ databases">
        <title>Whole genome shotgun sequence of Streptomyces spororaveus NBRC 15456.</title>
        <authorList>
            <person name="Komaki H."/>
            <person name="Tamura T."/>
        </authorList>
    </citation>
    <scope>NUCLEOTIDE SEQUENCE [LARGE SCALE GENOMIC DNA]</scope>
    <source>
        <strain evidence="3">NBRC 15456</strain>
    </source>
</reference>
<dbReference type="Proteomes" id="UP000608522">
    <property type="component" value="Unassembled WGS sequence"/>
</dbReference>
<evidence type="ECO:0000313" key="2">
    <source>
        <dbReference type="EMBL" id="GHI82553.1"/>
    </source>
</evidence>
<name>A0ABQ3TQ75_9ACTN</name>
<gene>
    <name evidence="2" type="ORF">Sspor_81140</name>
</gene>
<feature type="region of interest" description="Disordered" evidence="1">
    <location>
        <begin position="1"/>
        <end position="27"/>
    </location>
</feature>
<keyword evidence="3" id="KW-1185">Reference proteome</keyword>
<feature type="compositionally biased region" description="Acidic residues" evidence="1">
    <location>
        <begin position="1"/>
        <end position="11"/>
    </location>
</feature>
<sequence>MLVADAEEVAVDPDPQAGIHRVPGDGDEAGVERRLAADQLDLLGAQSDGLSMVRNQLSSLILPWPRVGPEPA</sequence>
<comment type="caution">
    <text evidence="2">The sequence shown here is derived from an EMBL/GenBank/DDBJ whole genome shotgun (WGS) entry which is preliminary data.</text>
</comment>
<organism evidence="2 3">
    <name type="scientific">Streptomyces spororaveus</name>
    <dbReference type="NCBI Taxonomy" id="284039"/>
    <lineage>
        <taxon>Bacteria</taxon>
        <taxon>Bacillati</taxon>
        <taxon>Actinomycetota</taxon>
        <taxon>Actinomycetes</taxon>
        <taxon>Kitasatosporales</taxon>
        <taxon>Streptomycetaceae</taxon>
        <taxon>Streptomyces</taxon>
    </lineage>
</organism>
<dbReference type="EMBL" id="BNED01000006">
    <property type="protein sequence ID" value="GHI82553.1"/>
    <property type="molecule type" value="Genomic_DNA"/>
</dbReference>
<evidence type="ECO:0000256" key="1">
    <source>
        <dbReference type="SAM" id="MobiDB-lite"/>
    </source>
</evidence>
<proteinExistence type="predicted"/>
<evidence type="ECO:0000313" key="3">
    <source>
        <dbReference type="Proteomes" id="UP000608522"/>
    </source>
</evidence>